<name>A0A6J5ZUK4_9ZZZZ</name>
<organism evidence="2">
    <name type="scientific">freshwater metagenome</name>
    <dbReference type="NCBI Taxonomy" id="449393"/>
    <lineage>
        <taxon>unclassified sequences</taxon>
        <taxon>metagenomes</taxon>
        <taxon>ecological metagenomes</taxon>
    </lineage>
</organism>
<protein>
    <submittedName>
        <fullName evidence="2">Unannotated protein</fullName>
    </submittedName>
</protein>
<gene>
    <name evidence="2" type="ORF">UFOPK3522_00959</name>
</gene>
<accession>A0A6J5ZUK4</accession>
<proteinExistence type="predicted"/>
<dbReference type="EMBL" id="CAESAO010000077">
    <property type="protein sequence ID" value="CAB4344470.1"/>
    <property type="molecule type" value="Genomic_DNA"/>
</dbReference>
<feature type="coiled-coil region" evidence="1">
    <location>
        <begin position="188"/>
        <end position="215"/>
    </location>
</feature>
<evidence type="ECO:0000313" key="2">
    <source>
        <dbReference type="EMBL" id="CAB4344470.1"/>
    </source>
</evidence>
<keyword evidence="1" id="KW-0175">Coiled coil</keyword>
<sequence>MELLRAQPICPHAGRIDDVVGADLEVAATLDVAYRNPAGTTVLLNQPGRLDPIGEDRSEALRLLQRRENQPGVVGLTVVEEISPRGVSGSESRSSFNHLGPIDHPMALRRPVSTELVLRLITLLASTAQTVDGHHVIKVEPHAEPAIGPLVVKCRNDHRQRLDQMRCQADHYLTLEQGFADEPQIELLQVAQTTVNELRRAARGARRKVGALDQRDRVAACCCVERYSGACDPAADHDDVESLRGENLDRFAAFNHRAAVSQAWRAGGAGLAR</sequence>
<evidence type="ECO:0000256" key="1">
    <source>
        <dbReference type="SAM" id="Coils"/>
    </source>
</evidence>
<reference evidence="2" key="1">
    <citation type="submission" date="2020-05" db="EMBL/GenBank/DDBJ databases">
        <authorList>
            <person name="Chiriac C."/>
            <person name="Salcher M."/>
            <person name="Ghai R."/>
            <person name="Kavagutti S V."/>
        </authorList>
    </citation>
    <scope>NUCLEOTIDE SEQUENCE</scope>
</reference>
<dbReference type="AlphaFoldDB" id="A0A6J5ZUK4"/>